<dbReference type="EMBL" id="BOMP01000156">
    <property type="protein sequence ID" value="GIE45183.1"/>
    <property type="molecule type" value="Genomic_DNA"/>
</dbReference>
<name>A0A7W7HC08_9ACTN</name>
<gene>
    <name evidence="1" type="ORF">Alo02nite_80810</name>
    <name evidence="2" type="ORF">BJ964_001907</name>
</gene>
<keyword evidence="4" id="KW-1185">Reference proteome</keyword>
<dbReference type="EMBL" id="JACHNC010000001">
    <property type="protein sequence ID" value="MBB4747746.1"/>
    <property type="molecule type" value="Genomic_DNA"/>
</dbReference>
<dbReference type="Proteomes" id="UP000590511">
    <property type="component" value="Unassembled WGS sequence"/>
</dbReference>
<dbReference type="Proteomes" id="UP000631312">
    <property type="component" value="Unassembled WGS sequence"/>
</dbReference>
<comment type="caution">
    <text evidence="2">The sequence shown here is derived from an EMBL/GenBank/DDBJ whole genome shotgun (WGS) entry which is preliminary data.</text>
</comment>
<dbReference type="AlphaFoldDB" id="A0A7W7HC08"/>
<protein>
    <recommendedName>
        <fullName evidence="5">HK97 gp10 family phage protein</fullName>
    </recommendedName>
</protein>
<evidence type="ECO:0000313" key="1">
    <source>
        <dbReference type="EMBL" id="GIE45183.1"/>
    </source>
</evidence>
<proteinExistence type="predicted"/>
<dbReference type="RefSeq" id="WP_188120346.1">
    <property type="nucleotide sequence ID" value="NZ_BOMP01000156.1"/>
</dbReference>
<evidence type="ECO:0000313" key="3">
    <source>
        <dbReference type="Proteomes" id="UP000590511"/>
    </source>
</evidence>
<reference evidence="1 4" key="2">
    <citation type="submission" date="2021-01" db="EMBL/GenBank/DDBJ databases">
        <title>Whole genome shotgun sequence of Actinoplanes lobatus NBRC 12513.</title>
        <authorList>
            <person name="Komaki H."/>
            <person name="Tamura T."/>
        </authorList>
    </citation>
    <scope>NUCLEOTIDE SEQUENCE [LARGE SCALE GENOMIC DNA]</scope>
    <source>
        <strain evidence="1 4">NBRC 12513</strain>
    </source>
</reference>
<accession>A0A7W7HC08</accession>
<reference evidence="2 3" key="1">
    <citation type="submission" date="2020-08" db="EMBL/GenBank/DDBJ databases">
        <title>Sequencing the genomes of 1000 actinobacteria strains.</title>
        <authorList>
            <person name="Klenk H.-P."/>
        </authorList>
    </citation>
    <scope>NUCLEOTIDE SEQUENCE [LARGE SCALE GENOMIC DNA]</scope>
    <source>
        <strain evidence="2 3">DSM 43150</strain>
    </source>
</reference>
<sequence length="161" mass="17651">MPAGYTTDLPDALARLARALETEGSARFRRQLARNLKQAADPGAAAVRARVMAIPSRGGPRRGGSIRRAIAQAVRVDVLLAGKTTGVRIAIGKNTMPRGFHNAAKRFNQRTFRRPVYGRGEVTQRGQPYFENTLQAGRPRYAAACHEAMDDMADRIASRIH</sequence>
<evidence type="ECO:0000313" key="4">
    <source>
        <dbReference type="Proteomes" id="UP000631312"/>
    </source>
</evidence>
<evidence type="ECO:0008006" key="5">
    <source>
        <dbReference type="Google" id="ProtNLM"/>
    </source>
</evidence>
<evidence type="ECO:0000313" key="2">
    <source>
        <dbReference type="EMBL" id="MBB4747746.1"/>
    </source>
</evidence>
<organism evidence="2 3">
    <name type="scientific">Actinoplanes lobatus</name>
    <dbReference type="NCBI Taxonomy" id="113568"/>
    <lineage>
        <taxon>Bacteria</taxon>
        <taxon>Bacillati</taxon>
        <taxon>Actinomycetota</taxon>
        <taxon>Actinomycetes</taxon>
        <taxon>Micromonosporales</taxon>
        <taxon>Micromonosporaceae</taxon>
        <taxon>Actinoplanes</taxon>
    </lineage>
</organism>